<accession>A0A3P7M3L4</accession>
<dbReference type="Proteomes" id="UP000270094">
    <property type="component" value="Unassembled WGS sequence"/>
</dbReference>
<evidence type="ECO:0000313" key="1">
    <source>
        <dbReference type="EMBL" id="VDM85782.1"/>
    </source>
</evidence>
<keyword evidence="2" id="KW-1185">Reference proteome</keyword>
<sequence>MNLQETMKARRCLYMGHFLENRTKSCTHGSMNERIAAYADSSASSKNSVLRRHHRDAAPPPIILPAHNVQMREI</sequence>
<reference evidence="1 2" key="1">
    <citation type="submission" date="2018-11" db="EMBL/GenBank/DDBJ databases">
        <authorList>
            <consortium name="Pathogen Informatics"/>
        </authorList>
    </citation>
    <scope>NUCLEOTIDE SEQUENCE [LARGE SCALE GENOMIC DNA]</scope>
</reference>
<dbReference type="EMBL" id="UYYB01145242">
    <property type="protein sequence ID" value="VDM85782.1"/>
    <property type="molecule type" value="Genomic_DNA"/>
</dbReference>
<organism evidence="1 2">
    <name type="scientific">Strongylus vulgaris</name>
    <name type="common">Blood worm</name>
    <dbReference type="NCBI Taxonomy" id="40348"/>
    <lineage>
        <taxon>Eukaryota</taxon>
        <taxon>Metazoa</taxon>
        <taxon>Ecdysozoa</taxon>
        <taxon>Nematoda</taxon>
        <taxon>Chromadorea</taxon>
        <taxon>Rhabditida</taxon>
        <taxon>Rhabditina</taxon>
        <taxon>Rhabditomorpha</taxon>
        <taxon>Strongyloidea</taxon>
        <taxon>Strongylidae</taxon>
        <taxon>Strongylus</taxon>
    </lineage>
</organism>
<name>A0A3P7M3L4_STRVU</name>
<gene>
    <name evidence="1" type="ORF">SVUK_LOCUS20780</name>
</gene>
<protein>
    <submittedName>
        <fullName evidence="1">Uncharacterized protein</fullName>
    </submittedName>
</protein>
<dbReference type="OrthoDB" id="10466777at2759"/>
<dbReference type="AlphaFoldDB" id="A0A3P7M3L4"/>
<evidence type="ECO:0000313" key="2">
    <source>
        <dbReference type="Proteomes" id="UP000270094"/>
    </source>
</evidence>
<proteinExistence type="predicted"/>
<feature type="non-terminal residue" evidence="1">
    <location>
        <position position="74"/>
    </location>
</feature>